<dbReference type="PANTHER" id="PTHR12176">
    <property type="entry name" value="SAM-DEPENDENT METHYLTRANSFERASE SUPERFAMILY PROTEIN"/>
    <property type="match status" value="1"/>
</dbReference>
<proteinExistence type="inferred from homology"/>
<evidence type="ECO:0000313" key="6">
    <source>
        <dbReference type="EMBL" id="CAK0907825.1"/>
    </source>
</evidence>
<dbReference type="SUPFAM" id="SSF53335">
    <property type="entry name" value="S-adenosyl-L-methionine-dependent methyltransferases"/>
    <property type="match status" value="1"/>
</dbReference>
<comment type="similarity">
    <text evidence="1">Belongs to the methyltransferase superfamily.</text>
</comment>
<keyword evidence="2" id="KW-0489">Methyltransferase</keyword>
<gene>
    <name evidence="6" type="ORF">PCOR1329_LOCUS82711</name>
</gene>
<protein>
    <recommendedName>
        <fullName evidence="5">Methyltransferase domain-containing protein</fullName>
    </recommendedName>
</protein>
<sequence>MHWRTAHVERPWKESFPYHISRGLRSGDDGDGEEDRGGEEERRPGKQIGDLLKPYLTSESKILMLGCGNSNMSEQMYRHGFEDILNVDISENLLEKLRQRLSASAPRMRWQYANASALDFPEKSFDVIIDKGTFDAMEQNKPLVAAAFREAHRTLRPGGFLISVTFNSALQRVENQLRQADDWGDCRTVVFERPAQKQRYYLHACQREQ</sequence>
<accession>A0ABN9Y5H8</accession>
<reference evidence="6" key="1">
    <citation type="submission" date="2023-10" db="EMBL/GenBank/DDBJ databases">
        <authorList>
            <person name="Chen Y."/>
            <person name="Shah S."/>
            <person name="Dougan E. K."/>
            <person name="Thang M."/>
            <person name="Chan C."/>
        </authorList>
    </citation>
    <scope>NUCLEOTIDE SEQUENCE [LARGE SCALE GENOMIC DNA]</scope>
</reference>
<keyword evidence="7" id="KW-1185">Reference proteome</keyword>
<dbReference type="InterPro" id="IPR051419">
    <property type="entry name" value="Lys/N-term_MeTrsfase_sf"/>
</dbReference>
<dbReference type="Pfam" id="PF13649">
    <property type="entry name" value="Methyltransf_25"/>
    <property type="match status" value="1"/>
</dbReference>
<name>A0ABN9Y5H8_9DINO</name>
<feature type="domain" description="Methyltransferase" evidence="5">
    <location>
        <begin position="62"/>
        <end position="159"/>
    </location>
</feature>
<evidence type="ECO:0000256" key="2">
    <source>
        <dbReference type="ARBA" id="ARBA00022603"/>
    </source>
</evidence>
<organism evidence="6 7">
    <name type="scientific">Prorocentrum cordatum</name>
    <dbReference type="NCBI Taxonomy" id="2364126"/>
    <lineage>
        <taxon>Eukaryota</taxon>
        <taxon>Sar</taxon>
        <taxon>Alveolata</taxon>
        <taxon>Dinophyceae</taxon>
        <taxon>Prorocentrales</taxon>
        <taxon>Prorocentraceae</taxon>
        <taxon>Prorocentrum</taxon>
    </lineage>
</organism>
<evidence type="ECO:0000256" key="1">
    <source>
        <dbReference type="ARBA" id="ARBA00008361"/>
    </source>
</evidence>
<keyword evidence="3" id="KW-0808">Transferase</keyword>
<evidence type="ECO:0000256" key="4">
    <source>
        <dbReference type="SAM" id="MobiDB-lite"/>
    </source>
</evidence>
<comment type="caution">
    <text evidence="6">The sequence shown here is derived from an EMBL/GenBank/DDBJ whole genome shotgun (WGS) entry which is preliminary data.</text>
</comment>
<feature type="region of interest" description="Disordered" evidence="4">
    <location>
        <begin position="21"/>
        <end position="48"/>
    </location>
</feature>
<dbReference type="InterPro" id="IPR029063">
    <property type="entry name" value="SAM-dependent_MTases_sf"/>
</dbReference>
<dbReference type="InterPro" id="IPR041698">
    <property type="entry name" value="Methyltransf_25"/>
</dbReference>
<dbReference type="CDD" id="cd02440">
    <property type="entry name" value="AdoMet_MTases"/>
    <property type="match status" value="1"/>
</dbReference>
<dbReference type="EMBL" id="CAUYUJ010021924">
    <property type="protein sequence ID" value="CAK0907825.1"/>
    <property type="molecule type" value="Genomic_DNA"/>
</dbReference>
<dbReference type="Proteomes" id="UP001189429">
    <property type="component" value="Unassembled WGS sequence"/>
</dbReference>
<evidence type="ECO:0000313" key="7">
    <source>
        <dbReference type="Proteomes" id="UP001189429"/>
    </source>
</evidence>
<dbReference type="Gene3D" id="3.40.50.150">
    <property type="entry name" value="Vaccinia Virus protein VP39"/>
    <property type="match status" value="1"/>
</dbReference>
<evidence type="ECO:0000256" key="3">
    <source>
        <dbReference type="ARBA" id="ARBA00022679"/>
    </source>
</evidence>
<feature type="compositionally biased region" description="Acidic residues" evidence="4">
    <location>
        <begin position="29"/>
        <end position="38"/>
    </location>
</feature>
<evidence type="ECO:0000259" key="5">
    <source>
        <dbReference type="Pfam" id="PF13649"/>
    </source>
</evidence>